<dbReference type="Pfam" id="PF25066">
    <property type="entry name" value="TPR_VPS8_2"/>
    <property type="match status" value="1"/>
</dbReference>
<evidence type="ECO:0000256" key="1">
    <source>
        <dbReference type="ARBA" id="ARBA00009422"/>
    </source>
</evidence>
<evidence type="ECO:0000313" key="5">
    <source>
        <dbReference type="EMBL" id="WWC64174.1"/>
    </source>
</evidence>
<feature type="compositionally biased region" description="Polar residues" evidence="2">
    <location>
        <begin position="106"/>
        <end position="115"/>
    </location>
</feature>
<dbReference type="Pfam" id="PF12816">
    <property type="entry name" value="TPR_Vps8"/>
    <property type="match status" value="1"/>
</dbReference>
<dbReference type="KEGG" id="kdj:28972275"/>
<feature type="domain" description="Vacuolar protein sorting-associated protein 8 central" evidence="3">
    <location>
        <begin position="658"/>
        <end position="862"/>
    </location>
</feature>
<dbReference type="EMBL" id="CP144537">
    <property type="protein sequence ID" value="WWC64174.1"/>
    <property type="molecule type" value="Genomic_DNA"/>
</dbReference>
<reference evidence="5" key="1">
    <citation type="submission" date="2013-07" db="EMBL/GenBank/DDBJ databases">
        <authorList>
            <consortium name="The Broad Institute Genome Sequencing Platform"/>
            <person name="Cuomo C."/>
            <person name="Litvintseva A."/>
            <person name="Chen Y."/>
            <person name="Heitman J."/>
            <person name="Sun S."/>
            <person name="Springer D."/>
            <person name="Dromer F."/>
            <person name="Young S.K."/>
            <person name="Zeng Q."/>
            <person name="Gargeya S."/>
            <person name="Fitzgerald M."/>
            <person name="Abouelleil A."/>
            <person name="Alvarado L."/>
            <person name="Berlin A.M."/>
            <person name="Chapman S.B."/>
            <person name="Dewar J."/>
            <person name="Goldberg J."/>
            <person name="Griggs A."/>
            <person name="Gujja S."/>
            <person name="Hansen M."/>
            <person name="Howarth C."/>
            <person name="Imamovic A."/>
            <person name="Larimer J."/>
            <person name="McCowan C."/>
            <person name="Murphy C."/>
            <person name="Pearson M."/>
            <person name="Priest M."/>
            <person name="Roberts A."/>
            <person name="Saif S."/>
            <person name="Shea T."/>
            <person name="Sykes S."/>
            <person name="Wortman J."/>
            <person name="Nusbaum C."/>
            <person name="Birren B."/>
        </authorList>
    </citation>
    <scope>NUCLEOTIDE SEQUENCE</scope>
    <source>
        <strain evidence="5">CBS 10117</strain>
    </source>
</reference>
<dbReference type="Gene3D" id="2.130.10.10">
    <property type="entry name" value="YVTN repeat-like/Quinoprotein amine dehydrogenase"/>
    <property type="match status" value="1"/>
</dbReference>
<dbReference type="GO" id="GO:0034058">
    <property type="term" value="P:endosomal vesicle fusion"/>
    <property type="evidence" value="ECO:0007669"/>
    <property type="project" value="TreeGrafter"/>
</dbReference>
<dbReference type="InterPro" id="IPR015943">
    <property type="entry name" value="WD40/YVTN_repeat-like_dom_sf"/>
</dbReference>
<evidence type="ECO:0000313" key="6">
    <source>
        <dbReference type="Proteomes" id="UP000078595"/>
    </source>
</evidence>
<dbReference type="InterPro" id="IPR059070">
    <property type="entry name" value="TPR_VPS8_2"/>
</dbReference>
<dbReference type="GeneID" id="28972275"/>
<sequence>MASQSPRRTRPDLSSSSSHRRTIHHASNTIGPSEEINHFAEWGQAQDPLDVNGRDKSDDAGPSDYWRRRSPSPSSQVQPAPINWRKLSDQPFDPNAIEDGPEDLFWTSQPLSRPATTREDLPMNGIENDEREYAKRLHEVMRNDLTQSRSPSIGSDLANLNGNGYNQTYGEIMGTNANGESIGDEEFGRLSSPRIDGMSDRTPSLSLSDTKIVVPQSSIVSPSPGKRTSFILSAVTTVTISPDQTYIAVGRSSGNIYLYDLASPAKAARATNGLTLQQVLSGRREGHLQNSRIIHIGFVGSRHTSIVSGDEHGRAFWWSLGKVMGIESNDVVRMLGSYPSSGPEVNANPSKRLSTLFAALPLPLDEQSHAIDRHLLSALLTPTKLVVVGMKPNPKTWFRKMRGNLGGEFGGLTGTALWRWSTTNNPSLVYSWGSLVQILHVKAGTDPEFVEGKFIDVQEPHILVMTTTRLILVDARTMTVSESTLLQTRLLTSLDLYSDLSKATVHPPPGSLIGSVKLHRDKLFLLTKTTLQVGTLKHWNDRILLQVHQGDFLGAIRTALAYYEDRAEGNTINLPEDPDERKMIVSAKLRELLLASLRWAFSPDRLTDDSHYGQGVDLTSLFEGLASASIEACLAMHNLPFLFDEAYDQFAQAGIQGIFLRLLEPHILSGRVRDIPPTMFQALISMHEDRGEPDKAEAIIWNVEPTSLDIDRAITLCEEHGLWDALIHVYTRAMKDYVAPLVKLINVVRDIQQDRLNRPYLAGDLADQDLEGWAPNAYKLYAYVESVLSGLSYPSGQPLPELEANAARNEVYSFIFAGRTISWPTTSDLVLTNDGAEPPYPYLNLLLRFDAEAFLHSMDIAFEDPYLNDTSGAMNRQSIVNLMLDVMDPEYFHPGDITFLHIFVARNLPKYPQFLFIPPSTLHRILVSLASDPDQSTREDRQLAAEYLLSAYTPHDSEAMLRLFDQAGFYRILRTSYRREHKWAKLIHTLLRDPDSDDQIFDSLDDIITSASASSEINAAITEVLPQLLSLGVRQTALLLDRDLPLCHGQAIENLAAAPLKQLAYLRCLLEPDIDETGTTQPSTKIERPLRHLYVNLLCQNDLNHVITFLDARGPDSFDLRQLVTDCESHGCFEGQLWALDRQNKTKETFDAFGDILRTQGADLNEAILSCEAGSIHMTLSTVQTVSKMATRICQEHSQSSITAEVEDMWLGVLHEIIELVHSTSAMQLPVPTEPIKVCMEALRGIVQETLASLVSSSSSALSLPRLFKRLVDASTSASPGSKKGRTYAEFRTILTGMLDSYRSEGELLNMTTRLIEADLFDILVELKVKRESGWRSVSCDCDACGDLIEGSNTIIWADGRIIHSSCEAGREV</sequence>
<proteinExistence type="inferred from homology"/>
<dbReference type="PANTHER" id="PTHR12616:SF8">
    <property type="entry name" value="VACUOLAR PROTEIN SORTING-ASSOCIATED PROTEIN 8 HOMOLOG"/>
    <property type="match status" value="1"/>
</dbReference>
<evidence type="ECO:0000259" key="3">
    <source>
        <dbReference type="Pfam" id="PF12816"/>
    </source>
</evidence>
<name>A0AAJ8MJM6_9TREE</name>
<accession>A0AAJ8MJM6</accession>
<dbReference type="GO" id="GO:0006623">
    <property type="term" value="P:protein targeting to vacuole"/>
    <property type="evidence" value="ECO:0007669"/>
    <property type="project" value="InterPro"/>
</dbReference>
<comment type="similarity">
    <text evidence="1">Belongs to the VPS8 family.</text>
</comment>
<dbReference type="GO" id="GO:0005770">
    <property type="term" value="C:late endosome"/>
    <property type="evidence" value="ECO:0007669"/>
    <property type="project" value="TreeGrafter"/>
</dbReference>
<dbReference type="InterPro" id="IPR045111">
    <property type="entry name" value="Vps41/Vps8"/>
</dbReference>
<organism evidence="5 6">
    <name type="scientific">Kwoniella dejecticola CBS 10117</name>
    <dbReference type="NCBI Taxonomy" id="1296121"/>
    <lineage>
        <taxon>Eukaryota</taxon>
        <taxon>Fungi</taxon>
        <taxon>Dikarya</taxon>
        <taxon>Basidiomycota</taxon>
        <taxon>Agaricomycotina</taxon>
        <taxon>Tremellomycetes</taxon>
        <taxon>Tremellales</taxon>
        <taxon>Cryptococcaceae</taxon>
        <taxon>Kwoniella</taxon>
    </lineage>
</organism>
<dbReference type="PANTHER" id="PTHR12616">
    <property type="entry name" value="VACUOLAR PROTEIN SORTING VPS41"/>
    <property type="match status" value="1"/>
</dbReference>
<dbReference type="InterPro" id="IPR025941">
    <property type="entry name" value="Vps8_central_dom"/>
</dbReference>
<dbReference type="SUPFAM" id="SSF50978">
    <property type="entry name" value="WD40 repeat-like"/>
    <property type="match status" value="1"/>
</dbReference>
<reference evidence="5" key="2">
    <citation type="submission" date="2024-02" db="EMBL/GenBank/DDBJ databases">
        <title>Comparative genomics of Cryptococcus and Kwoniella reveals pathogenesis evolution and contrasting modes of karyotype evolution via chromosome fusion or intercentromeric recombination.</title>
        <authorList>
            <person name="Coelho M.A."/>
            <person name="David-Palma M."/>
            <person name="Shea T."/>
            <person name="Bowers K."/>
            <person name="McGinley-Smith S."/>
            <person name="Mohammad A.W."/>
            <person name="Gnirke A."/>
            <person name="Yurkov A.M."/>
            <person name="Nowrousian M."/>
            <person name="Sun S."/>
            <person name="Cuomo C.A."/>
            <person name="Heitman J."/>
        </authorList>
    </citation>
    <scope>NUCLEOTIDE SEQUENCE</scope>
    <source>
        <strain evidence="5">CBS 10117</strain>
    </source>
</reference>
<evidence type="ECO:0000259" key="4">
    <source>
        <dbReference type="Pfam" id="PF25066"/>
    </source>
</evidence>
<feature type="region of interest" description="Disordered" evidence="2">
    <location>
        <begin position="1"/>
        <end position="123"/>
    </location>
</feature>
<protein>
    <recommendedName>
        <fullName evidence="7">Vacuolar protein sorting-associated protein 8 central domain-containing protein</fullName>
    </recommendedName>
</protein>
<evidence type="ECO:0000256" key="2">
    <source>
        <dbReference type="SAM" id="MobiDB-lite"/>
    </source>
</evidence>
<dbReference type="RefSeq" id="XP_065825514.1">
    <property type="nucleotide sequence ID" value="XM_065969442.1"/>
</dbReference>
<dbReference type="Proteomes" id="UP000078595">
    <property type="component" value="Chromosome 8"/>
</dbReference>
<gene>
    <name evidence="5" type="ORF">I303_106782</name>
</gene>
<feature type="domain" description="VPS8-like TPR-like repeats" evidence="4">
    <location>
        <begin position="1177"/>
        <end position="1328"/>
    </location>
</feature>
<keyword evidence="6" id="KW-1185">Reference proteome</keyword>
<dbReference type="Pfam" id="PF23410">
    <property type="entry name" value="Beta-prop_VPS8"/>
    <property type="match status" value="1"/>
</dbReference>
<dbReference type="InterPro" id="IPR036322">
    <property type="entry name" value="WD40_repeat_dom_sf"/>
</dbReference>
<evidence type="ECO:0008006" key="7">
    <source>
        <dbReference type="Google" id="ProtNLM"/>
    </source>
</evidence>
<dbReference type="GO" id="GO:0030897">
    <property type="term" value="C:HOPS complex"/>
    <property type="evidence" value="ECO:0007669"/>
    <property type="project" value="TreeGrafter"/>
</dbReference>